<keyword evidence="2" id="KW-1185">Reference proteome</keyword>
<evidence type="ECO:0000313" key="1">
    <source>
        <dbReference type="EMBL" id="MBB3099082.1"/>
    </source>
</evidence>
<sequence>MAADHDRFRAALVQIILVADGGAEAPHTALENIRAEANKALAEAGAQ</sequence>
<organism evidence="1 2">
    <name type="scientific">Actinoplanes campanulatus</name>
    <dbReference type="NCBI Taxonomy" id="113559"/>
    <lineage>
        <taxon>Bacteria</taxon>
        <taxon>Bacillati</taxon>
        <taxon>Actinomycetota</taxon>
        <taxon>Actinomycetes</taxon>
        <taxon>Micromonosporales</taxon>
        <taxon>Micromonosporaceae</taxon>
        <taxon>Actinoplanes</taxon>
    </lineage>
</organism>
<evidence type="ECO:0000313" key="2">
    <source>
        <dbReference type="Proteomes" id="UP000590749"/>
    </source>
</evidence>
<comment type="caution">
    <text evidence="1">The sequence shown here is derived from an EMBL/GenBank/DDBJ whole genome shotgun (WGS) entry which is preliminary data.</text>
</comment>
<dbReference type="RefSeq" id="WP_183225159.1">
    <property type="nucleotide sequence ID" value="NZ_BMPW01000020.1"/>
</dbReference>
<proteinExistence type="predicted"/>
<dbReference type="Proteomes" id="UP000590749">
    <property type="component" value="Unassembled WGS sequence"/>
</dbReference>
<dbReference type="EMBL" id="JACHXF010000017">
    <property type="protein sequence ID" value="MBB3099082.1"/>
    <property type="molecule type" value="Genomic_DNA"/>
</dbReference>
<dbReference type="AlphaFoldDB" id="A0A7W5AN19"/>
<protein>
    <submittedName>
        <fullName evidence="1">Uncharacterized protein</fullName>
    </submittedName>
</protein>
<reference evidence="1 2" key="1">
    <citation type="submission" date="2020-08" db="EMBL/GenBank/DDBJ databases">
        <title>Genomic Encyclopedia of Type Strains, Phase III (KMG-III): the genomes of soil and plant-associated and newly described type strains.</title>
        <authorList>
            <person name="Whitman W."/>
        </authorList>
    </citation>
    <scope>NUCLEOTIDE SEQUENCE [LARGE SCALE GENOMIC DNA]</scope>
    <source>
        <strain evidence="1 2">CECT 3287</strain>
    </source>
</reference>
<gene>
    <name evidence="1" type="ORF">FHR83_006788</name>
</gene>
<accession>A0A7W5AN19</accession>
<name>A0A7W5AN19_9ACTN</name>